<dbReference type="Proteomes" id="UP000695000">
    <property type="component" value="Unplaced"/>
</dbReference>
<evidence type="ECO:0000313" key="2">
    <source>
        <dbReference type="Proteomes" id="UP000695000"/>
    </source>
</evidence>
<evidence type="ECO:0000313" key="3">
    <source>
        <dbReference type="RefSeq" id="XP_017786954.1"/>
    </source>
</evidence>
<gene>
    <name evidence="3" type="primary">LOC108569782</name>
</gene>
<dbReference type="InterPro" id="IPR048365">
    <property type="entry name" value="TNP-like_RNaseH_N"/>
</dbReference>
<dbReference type="RefSeq" id="XP_017786954.1">
    <property type="nucleotide sequence ID" value="XM_017931465.1"/>
</dbReference>
<evidence type="ECO:0000259" key="1">
    <source>
        <dbReference type="Pfam" id="PF21787"/>
    </source>
</evidence>
<name>A0ABM1NJF4_NICVS</name>
<dbReference type="GeneID" id="108569782"/>
<sequence length="497" mass="57089">MESNYGSSSCSMFYNSLAQEVVRYSEDYVENGVEKILACLKYINIRCTGTKCPCRDPQMHRILLDRLISQFPGCLQDKDEAHIAFVAGKEGYKIISHFFKLPFRTLMIYERIKMYPGLNVNIVDTLKKYISRNVDVKDRLITLIFNEMSVVPHLKYVPRRGLLSGFEDKGYAKMYKKADCAQLFVVRSLYKNWKIPVSYVFSKGQTNSSTKVKYIKKIVRKLTEIGFVVAALICDDSGTNCAAIEMLLEDSTRQYIAENRKPKENIIRIDECEIVPIYDISHLIKTVRNHLLNQNLKFVFKGETLTANWEDIKTTYSIVLNSNLSSGFLEKFTTKHVYPEMMDVSTAVQVFNEKIGGYMNLLIDCKLSYPNGPQFTLESKGTVALFYNTGILYESLNIGLMKTGYMKSKRCIATHHLRLWHEAEEVVKTMRFVSGENEIRPPVLNNILTTIKGFINLQSILLKKRDIDYLPTKHFSQGSIEDSFPQLRLTQLAIAKK</sequence>
<organism evidence="2 3">
    <name type="scientific">Nicrophorus vespilloides</name>
    <name type="common">Boreal carrion beetle</name>
    <dbReference type="NCBI Taxonomy" id="110193"/>
    <lineage>
        <taxon>Eukaryota</taxon>
        <taxon>Metazoa</taxon>
        <taxon>Ecdysozoa</taxon>
        <taxon>Arthropoda</taxon>
        <taxon>Hexapoda</taxon>
        <taxon>Insecta</taxon>
        <taxon>Pterygota</taxon>
        <taxon>Neoptera</taxon>
        <taxon>Endopterygota</taxon>
        <taxon>Coleoptera</taxon>
        <taxon>Polyphaga</taxon>
        <taxon>Staphyliniformia</taxon>
        <taxon>Silphidae</taxon>
        <taxon>Nicrophorinae</taxon>
        <taxon>Nicrophorus</taxon>
    </lineage>
</organism>
<feature type="domain" description="Transposable element P transposase-like RNase H" evidence="1">
    <location>
        <begin position="116"/>
        <end position="247"/>
    </location>
</feature>
<accession>A0ABM1NJF4</accession>
<keyword evidence="2" id="KW-1185">Reference proteome</keyword>
<reference evidence="3" key="1">
    <citation type="submission" date="2025-08" db="UniProtKB">
        <authorList>
            <consortium name="RefSeq"/>
        </authorList>
    </citation>
    <scope>IDENTIFICATION</scope>
    <source>
        <tissue evidence="3">Whole Larva</tissue>
    </source>
</reference>
<dbReference type="Pfam" id="PF21787">
    <property type="entry name" value="TNP-like_RNaseH_N"/>
    <property type="match status" value="1"/>
</dbReference>
<protein>
    <submittedName>
        <fullName evidence="3">Uncharacterized protein LOC108569782</fullName>
    </submittedName>
</protein>
<proteinExistence type="predicted"/>